<dbReference type="Pfam" id="PF02518">
    <property type="entry name" value="HATPase_c"/>
    <property type="match status" value="1"/>
</dbReference>
<evidence type="ECO:0000256" key="7">
    <source>
        <dbReference type="SAM" id="Phobius"/>
    </source>
</evidence>
<dbReference type="InterPro" id="IPR036097">
    <property type="entry name" value="HisK_dim/P_sf"/>
</dbReference>
<sequence>MAPSIAGWWRRLTVQRKVWTVLGLLLVPLLLSLGLHLYITSRLLAIQQERQSVLLAREYIHVIHRLAIDGEDAYHGYILTQRPEFATALTTAESELARVLQQMASVEASRSTAADALRGLAPRLQDLQVSLRTLTAGVQSRPRPAEAVRSHLLSDGLRKELRAIEDRLDVVRRALNRRAERLSAWAFAELWCALAGLLAIGWIGSRLLARSITEPIARLQSAAAAFGRQVDPGHFTALVPPERQATDELGRLAHAYRDMAVRVATHIHELETLAAIGQDITAIGPDGADGVLRRITDRAVELVEADVCLVMLRNDKMGCWVVEVASGEWNERLYKSVMLWEEFPVSVQAFETRRVAYGSDLQRDQRPEVVRRNLLGSSMIAVPLLSRGESFGVLVLLSRQARLPEQWHTHLAVGLAQQAAVAIANARLYEAAQERQKGLLARLRHLEYLAGTLAHDLKGPGQRMQELTALIYREYQGQLDARVDRWLGLLRDNGRDLVERVEGILEVARVGAGVGPIRAVDPALVLADVLKAWAGDLERRQGRVTVETGLPMVACHAAYLRQIFDNVVSNALKYAAPDRPVRIHVSAQRREHMVCFAMRDNGIGIPKAQRARVFEPFVRLRQSDAEGSGIGLTIVHRIVELYGGTVWIEGDEGAGCTVRFTLPWLHDGLFAPDAPLPPASSTTMTD</sequence>
<dbReference type="GO" id="GO:0030295">
    <property type="term" value="F:protein kinase activator activity"/>
    <property type="evidence" value="ECO:0007669"/>
    <property type="project" value="TreeGrafter"/>
</dbReference>
<dbReference type="Gene3D" id="3.30.565.10">
    <property type="entry name" value="Histidine kinase-like ATPase, C-terminal domain"/>
    <property type="match status" value="1"/>
</dbReference>
<dbReference type="Gene3D" id="3.30.450.40">
    <property type="match status" value="1"/>
</dbReference>
<dbReference type="PRINTS" id="PR00344">
    <property type="entry name" value="BCTRLSENSOR"/>
</dbReference>
<dbReference type="Gene3D" id="6.10.340.10">
    <property type="match status" value="1"/>
</dbReference>
<dbReference type="SMART" id="SM00065">
    <property type="entry name" value="GAF"/>
    <property type="match status" value="1"/>
</dbReference>
<feature type="transmembrane region" description="Helical" evidence="7">
    <location>
        <begin position="18"/>
        <end position="39"/>
    </location>
</feature>
<keyword evidence="7" id="KW-0472">Membrane</keyword>
<evidence type="ECO:0000256" key="1">
    <source>
        <dbReference type="ARBA" id="ARBA00000085"/>
    </source>
</evidence>
<dbReference type="InterPro" id="IPR004358">
    <property type="entry name" value="Sig_transdc_His_kin-like_C"/>
</dbReference>
<dbReference type="CDD" id="cd06225">
    <property type="entry name" value="HAMP"/>
    <property type="match status" value="1"/>
</dbReference>
<dbReference type="CDD" id="cd00075">
    <property type="entry name" value="HATPase"/>
    <property type="match status" value="1"/>
</dbReference>
<dbReference type="PANTHER" id="PTHR42878">
    <property type="entry name" value="TWO-COMPONENT HISTIDINE KINASE"/>
    <property type="match status" value="1"/>
</dbReference>
<dbReference type="PANTHER" id="PTHR42878:SF15">
    <property type="entry name" value="BACTERIOPHYTOCHROME"/>
    <property type="match status" value="1"/>
</dbReference>
<evidence type="ECO:0000313" key="11">
    <source>
        <dbReference type="Proteomes" id="UP000069205"/>
    </source>
</evidence>
<evidence type="ECO:0000259" key="9">
    <source>
        <dbReference type="PROSITE" id="PS50885"/>
    </source>
</evidence>
<dbReference type="Pfam" id="PF00672">
    <property type="entry name" value="HAMP"/>
    <property type="match status" value="1"/>
</dbReference>
<keyword evidence="11" id="KW-1185">Reference proteome</keyword>
<evidence type="ECO:0000256" key="6">
    <source>
        <dbReference type="ARBA" id="ARBA00022777"/>
    </source>
</evidence>
<dbReference type="Proteomes" id="UP000069205">
    <property type="component" value="Chromosome"/>
</dbReference>
<evidence type="ECO:0000256" key="2">
    <source>
        <dbReference type="ARBA" id="ARBA00004370"/>
    </source>
</evidence>
<dbReference type="PROSITE" id="PS50109">
    <property type="entry name" value="HIS_KIN"/>
    <property type="match status" value="1"/>
</dbReference>
<dbReference type="SUPFAM" id="SSF55781">
    <property type="entry name" value="GAF domain-like"/>
    <property type="match status" value="1"/>
</dbReference>
<feature type="domain" description="HAMP" evidence="9">
    <location>
        <begin position="210"/>
        <end position="268"/>
    </location>
</feature>
<protein>
    <recommendedName>
        <fullName evidence="3">histidine kinase</fullName>
        <ecNumber evidence="3">2.7.13.3</ecNumber>
    </recommendedName>
</protein>
<dbReference type="PROSITE" id="PS50885">
    <property type="entry name" value="HAMP"/>
    <property type="match status" value="1"/>
</dbReference>
<dbReference type="InterPro" id="IPR029016">
    <property type="entry name" value="GAF-like_dom_sf"/>
</dbReference>
<dbReference type="Pfam" id="PF13185">
    <property type="entry name" value="GAF_2"/>
    <property type="match status" value="1"/>
</dbReference>
<dbReference type="EMBL" id="CP011801">
    <property type="protein sequence ID" value="ALA60420.1"/>
    <property type="molecule type" value="Genomic_DNA"/>
</dbReference>
<evidence type="ECO:0000256" key="4">
    <source>
        <dbReference type="ARBA" id="ARBA00022553"/>
    </source>
</evidence>
<evidence type="ECO:0000259" key="8">
    <source>
        <dbReference type="PROSITE" id="PS50109"/>
    </source>
</evidence>
<dbReference type="InterPro" id="IPR005467">
    <property type="entry name" value="His_kinase_dom"/>
</dbReference>
<keyword evidence="4" id="KW-0597">Phosphoprotein</keyword>
<dbReference type="InterPro" id="IPR036890">
    <property type="entry name" value="HATPase_C_sf"/>
</dbReference>
<dbReference type="SMART" id="SM00304">
    <property type="entry name" value="HAMP"/>
    <property type="match status" value="1"/>
</dbReference>
<dbReference type="InterPro" id="IPR003594">
    <property type="entry name" value="HATPase_dom"/>
</dbReference>
<dbReference type="InterPro" id="IPR003018">
    <property type="entry name" value="GAF"/>
</dbReference>
<keyword evidence="5 10" id="KW-0808">Transferase</keyword>
<dbReference type="GO" id="GO:0000155">
    <property type="term" value="F:phosphorelay sensor kinase activity"/>
    <property type="evidence" value="ECO:0007669"/>
    <property type="project" value="InterPro"/>
</dbReference>
<keyword evidence="7" id="KW-1133">Transmembrane helix</keyword>
<dbReference type="SUPFAM" id="SSF47384">
    <property type="entry name" value="Homodimeric domain of signal transducing histidine kinase"/>
    <property type="match status" value="1"/>
</dbReference>
<evidence type="ECO:0000313" key="10">
    <source>
        <dbReference type="EMBL" id="ALA60420.1"/>
    </source>
</evidence>
<dbReference type="AlphaFoldDB" id="A0A0K2GHJ7"/>
<organism evidence="10 11">
    <name type="scientific">Nitrospira moscoviensis</name>
    <dbReference type="NCBI Taxonomy" id="42253"/>
    <lineage>
        <taxon>Bacteria</taxon>
        <taxon>Pseudomonadati</taxon>
        <taxon>Nitrospirota</taxon>
        <taxon>Nitrospiria</taxon>
        <taxon>Nitrospirales</taxon>
        <taxon>Nitrospiraceae</taxon>
        <taxon>Nitrospira</taxon>
    </lineage>
</organism>
<evidence type="ECO:0000256" key="3">
    <source>
        <dbReference type="ARBA" id="ARBA00012438"/>
    </source>
</evidence>
<dbReference type="PATRIC" id="fig|42253.5.peg.3983"/>
<accession>A0A0K2GHJ7</accession>
<dbReference type="RefSeq" id="WP_187299266.1">
    <property type="nucleotide sequence ID" value="NZ_CP011801.1"/>
</dbReference>
<dbReference type="KEGG" id="nmv:NITMOv2_4036"/>
<feature type="domain" description="Histidine kinase" evidence="8">
    <location>
        <begin position="452"/>
        <end position="666"/>
    </location>
</feature>
<keyword evidence="7" id="KW-0812">Transmembrane</keyword>
<dbReference type="STRING" id="42253.NITMOv2_4036"/>
<dbReference type="EC" id="2.7.13.3" evidence="3"/>
<dbReference type="GO" id="GO:0016020">
    <property type="term" value="C:membrane"/>
    <property type="evidence" value="ECO:0007669"/>
    <property type="project" value="UniProtKB-SubCell"/>
</dbReference>
<feature type="transmembrane region" description="Helical" evidence="7">
    <location>
        <begin position="182"/>
        <end position="203"/>
    </location>
</feature>
<dbReference type="InterPro" id="IPR050351">
    <property type="entry name" value="BphY/WalK/GraS-like"/>
</dbReference>
<proteinExistence type="predicted"/>
<dbReference type="SMART" id="SM00387">
    <property type="entry name" value="HATPase_c"/>
    <property type="match status" value="1"/>
</dbReference>
<comment type="subcellular location">
    <subcellularLocation>
        <location evidence="2">Membrane</location>
    </subcellularLocation>
</comment>
<dbReference type="GO" id="GO:0007234">
    <property type="term" value="P:osmosensory signaling via phosphorelay pathway"/>
    <property type="evidence" value="ECO:0007669"/>
    <property type="project" value="TreeGrafter"/>
</dbReference>
<reference evidence="10 11" key="1">
    <citation type="journal article" date="2015" name="Proc. Natl. Acad. Sci. U.S.A.">
        <title>Expanded metabolic versatility of ubiquitous nitrite-oxidizing bacteria from the genus Nitrospira.</title>
        <authorList>
            <person name="Koch H."/>
            <person name="Lucker S."/>
            <person name="Albertsen M."/>
            <person name="Kitzinger K."/>
            <person name="Herbold C."/>
            <person name="Spieck E."/>
            <person name="Nielsen P.H."/>
            <person name="Wagner M."/>
            <person name="Daims H."/>
        </authorList>
    </citation>
    <scope>NUCLEOTIDE SEQUENCE [LARGE SCALE GENOMIC DNA]</scope>
    <source>
        <strain evidence="10 11">NSP M-1</strain>
    </source>
</reference>
<name>A0A0K2GHJ7_NITMO</name>
<gene>
    <name evidence="10" type="ORF">NITMOv2_4036</name>
</gene>
<dbReference type="SUPFAM" id="SSF55874">
    <property type="entry name" value="ATPase domain of HSP90 chaperone/DNA topoisomerase II/histidine kinase"/>
    <property type="match status" value="1"/>
</dbReference>
<evidence type="ECO:0000256" key="5">
    <source>
        <dbReference type="ARBA" id="ARBA00022679"/>
    </source>
</evidence>
<dbReference type="GO" id="GO:0000156">
    <property type="term" value="F:phosphorelay response regulator activity"/>
    <property type="evidence" value="ECO:0007669"/>
    <property type="project" value="TreeGrafter"/>
</dbReference>
<keyword evidence="6 10" id="KW-0418">Kinase</keyword>
<dbReference type="InterPro" id="IPR003660">
    <property type="entry name" value="HAMP_dom"/>
</dbReference>
<comment type="catalytic activity">
    <reaction evidence="1">
        <text>ATP + protein L-histidine = ADP + protein N-phospho-L-histidine.</text>
        <dbReference type="EC" id="2.7.13.3"/>
    </reaction>
</comment>